<dbReference type="EMBL" id="JACHEX010000001">
    <property type="protein sequence ID" value="MBB6062272.1"/>
    <property type="molecule type" value="Genomic_DNA"/>
</dbReference>
<protein>
    <submittedName>
        <fullName evidence="1">Uncharacterized protein</fullName>
    </submittedName>
</protein>
<gene>
    <name evidence="1" type="ORF">HNP65_000694</name>
</gene>
<accession>A0A841GFC2</accession>
<dbReference type="RefSeq" id="WP_184618941.1">
    <property type="nucleotide sequence ID" value="NZ_JACHEX010000001.1"/>
</dbReference>
<proteinExistence type="predicted"/>
<evidence type="ECO:0000313" key="2">
    <source>
        <dbReference type="Proteomes" id="UP000555828"/>
    </source>
</evidence>
<keyword evidence="2" id="KW-1185">Reference proteome</keyword>
<reference evidence="1 2" key="1">
    <citation type="submission" date="2020-08" db="EMBL/GenBank/DDBJ databases">
        <title>Genomic Encyclopedia of Type Strains, Phase IV (KMG-IV): sequencing the most valuable type-strain genomes for metagenomic binning, comparative biology and taxonomic classification.</title>
        <authorList>
            <person name="Goeker M."/>
        </authorList>
    </citation>
    <scope>NUCLEOTIDE SEQUENCE [LARGE SCALE GENOMIC DNA]</scope>
    <source>
        <strain evidence="1 2">DSM 13481</strain>
    </source>
</reference>
<dbReference type="AlphaFoldDB" id="A0A841GFC2"/>
<sequence length="394" mass="44307">MKKLTVLFGVFLFGILLFSNALDFMPKEYDVVMYIPDISKLYDAVKQTNAGDILANQIGLEQMFTGVIEQQLMMQGYTLDDLDIFKELLIVAGKESTLLVLGPSKDPNKIKELFENFSGQSLPEEIKIINGYFVVGENYGGGTLPEELEDFLNKGYLAVSYINTNEEDFKVKGFGYAALRDNEVEFHQEIVPQDDKTKQLFNDIASKDGIDILKDENIGGDLFGFINRKLPDSLLKSLPVDLPKVLEGFSGTAYISGDISSVLTNALSGMQVSNVPFYGVVYYNNPSWDMIEGEKRFENIGGKKYGIVETEEGTPVLYINLSNEKITFYGVSPDEYVAGDKEFIKENYSSDYVVGLFVNLRPMIFNFIGIDSESYFKFYGYFKDGKLIEKALLK</sequence>
<evidence type="ECO:0000313" key="1">
    <source>
        <dbReference type="EMBL" id="MBB6062272.1"/>
    </source>
</evidence>
<organism evidence="1 2">
    <name type="scientific">Thermosipho japonicus</name>
    <dbReference type="NCBI Taxonomy" id="90323"/>
    <lineage>
        <taxon>Bacteria</taxon>
        <taxon>Thermotogati</taxon>
        <taxon>Thermotogota</taxon>
        <taxon>Thermotogae</taxon>
        <taxon>Thermotogales</taxon>
        <taxon>Fervidobacteriaceae</taxon>
        <taxon>Thermosipho</taxon>
    </lineage>
</organism>
<name>A0A841GFC2_9BACT</name>
<dbReference type="Proteomes" id="UP000555828">
    <property type="component" value="Unassembled WGS sequence"/>
</dbReference>
<comment type="caution">
    <text evidence="1">The sequence shown here is derived from an EMBL/GenBank/DDBJ whole genome shotgun (WGS) entry which is preliminary data.</text>
</comment>